<accession>A0A6A2ZME4</accession>
<gene>
    <name evidence="2" type="ORF">F3Y22_tig00110816pilonHSYRG00056</name>
</gene>
<dbReference type="AlphaFoldDB" id="A0A6A2ZME4"/>
<comment type="caution">
    <text evidence="2">The sequence shown here is derived from an EMBL/GenBank/DDBJ whole genome shotgun (WGS) entry which is preliminary data.</text>
</comment>
<name>A0A6A2ZME4_HIBSY</name>
<dbReference type="EMBL" id="VEPZ02001122">
    <property type="protein sequence ID" value="KAE8693184.1"/>
    <property type="molecule type" value="Genomic_DNA"/>
</dbReference>
<feature type="region of interest" description="Disordered" evidence="1">
    <location>
        <begin position="1"/>
        <end position="33"/>
    </location>
</feature>
<evidence type="ECO:0000313" key="3">
    <source>
        <dbReference type="Proteomes" id="UP000436088"/>
    </source>
</evidence>
<reference evidence="2" key="1">
    <citation type="submission" date="2019-09" db="EMBL/GenBank/DDBJ databases">
        <title>Draft genome information of white flower Hibiscus syriacus.</title>
        <authorList>
            <person name="Kim Y.-M."/>
        </authorList>
    </citation>
    <scope>NUCLEOTIDE SEQUENCE [LARGE SCALE GENOMIC DNA]</scope>
    <source>
        <strain evidence="2">YM2019G1</strain>
    </source>
</reference>
<evidence type="ECO:0000256" key="1">
    <source>
        <dbReference type="SAM" id="MobiDB-lite"/>
    </source>
</evidence>
<proteinExistence type="predicted"/>
<dbReference type="Proteomes" id="UP000436088">
    <property type="component" value="Unassembled WGS sequence"/>
</dbReference>
<sequence>MPISSNEQPPPKAKKQQKTSISATDQDNRRRPRDVFRNAVNKVREENAKQNGVLKFAVAKFMEAAALRRAGNQQQDLKGLENLVNLDLQCFPYSKPPEWLLPSKMVNLTNLSIRGGKLSYLEQDPVGEKWKVETLRLKFLMGFKMNWKEMQDRFPSLKYLENVRSPRITLCPCDLNGIWQAHSN</sequence>
<protein>
    <submittedName>
        <fullName evidence="2">Uncharacterized protein</fullName>
    </submittedName>
</protein>
<organism evidence="2 3">
    <name type="scientific">Hibiscus syriacus</name>
    <name type="common">Rose of Sharon</name>
    <dbReference type="NCBI Taxonomy" id="106335"/>
    <lineage>
        <taxon>Eukaryota</taxon>
        <taxon>Viridiplantae</taxon>
        <taxon>Streptophyta</taxon>
        <taxon>Embryophyta</taxon>
        <taxon>Tracheophyta</taxon>
        <taxon>Spermatophyta</taxon>
        <taxon>Magnoliopsida</taxon>
        <taxon>eudicotyledons</taxon>
        <taxon>Gunneridae</taxon>
        <taxon>Pentapetalae</taxon>
        <taxon>rosids</taxon>
        <taxon>malvids</taxon>
        <taxon>Malvales</taxon>
        <taxon>Malvaceae</taxon>
        <taxon>Malvoideae</taxon>
        <taxon>Hibiscus</taxon>
    </lineage>
</organism>
<keyword evidence="3" id="KW-1185">Reference proteome</keyword>
<evidence type="ECO:0000313" key="2">
    <source>
        <dbReference type="EMBL" id="KAE8693184.1"/>
    </source>
</evidence>